<dbReference type="Proteomes" id="UP000095192">
    <property type="component" value="Unassembled WGS sequence"/>
</dbReference>
<evidence type="ECO:0000313" key="4">
    <source>
        <dbReference type="Proteomes" id="UP000095192"/>
    </source>
</evidence>
<proteinExistence type="predicted"/>
<evidence type="ECO:0000259" key="2">
    <source>
        <dbReference type="Pfam" id="PF02492"/>
    </source>
</evidence>
<feature type="domain" description="CobW/HypB/UreG nucleotide-binding" evidence="2">
    <location>
        <begin position="32"/>
        <end position="273"/>
    </location>
</feature>
<feature type="region of interest" description="Disordered" evidence="1">
    <location>
        <begin position="207"/>
        <end position="235"/>
    </location>
</feature>
<dbReference type="AlphaFoldDB" id="A0A1D3DAT3"/>
<dbReference type="CDD" id="cd03112">
    <property type="entry name" value="CobW-like"/>
    <property type="match status" value="1"/>
</dbReference>
<dbReference type="Pfam" id="PF02492">
    <property type="entry name" value="cobW"/>
    <property type="match status" value="1"/>
</dbReference>
<sequence>MEKTPGAPESLEAPGALEASETRKVPGASPVPVTIVTGLLGAGKTTLLRRLLRDSGGLRLLLVQNEFAQEMGIEAPALIDAAQQCQRQQQEQAVSAQERSPWLVSSDVEAASASDGTSTEVPYSNLVELPGGCLCCSVRGEMLQALEALLARYKAQIDAVLIETNGAADPQPICEGLWSDEQLMGSLYLDGVVCLIDAARPHTVLAPRPLSGRAPASGAEEGAGKRQAAEVGAGSPPKGALPVSLEAHGGLGITALKQVACADCVLLTKVDLVLLRFSLGGSSTKSAPEGPPRLFSLRRLRQTVGELLWGEDGIDGGEASGAPCEGSGETIFRCKGLFPAWRDFPDEAEDGIALAADGSGAVEAKFLFVGLCLRKQELEQRLLKCLGEEERTQ</sequence>
<dbReference type="VEuPathDB" id="ToxoDB:cyc_02512"/>
<organism evidence="3 4">
    <name type="scientific">Cyclospora cayetanensis</name>
    <dbReference type="NCBI Taxonomy" id="88456"/>
    <lineage>
        <taxon>Eukaryota</taxon>
        <taxon>Sar</taxon>
        <taxon>Alveolata</taxon>
        <taxon>Apicomplexa</taxon>
        <taxon>Conoidasida</taxon>
        <taxon>Coccidia</taxon>
        <taxon>Eucoccidiorida</taxon>
        <taxon>Eimeriorina</taxon>
        <taxon>Eimeriidae</taxon>
        <taxon>Cyclospora</taxon>
    </lineage>
</organism>
<dbReference type="PANTHER" id="PTHR13748">
    <property type="entry name" value="COBW-RELATED"/>
    <property type="match status" value="1"/>
</dbReference>
<dbReference type="InParanoid" id="A0A1D3DAT3"/>
<gene>
    <name evidence="3" type="ORF">cyc_02512</name>
</gene>
<accession>A0A1D3DAT3</accession>
<name>A0A1D3DAT3_9EIME</name>
<dbReference type="EMBL" id="JROU02000045">
    <property type="protein sequence ID" value="OEH80553.1"/>
    <property type="molecule type" value="Genomic_DNA"/>
</dbReference>
<protein>
    <submittedName>
        <fullName evidence="3">Cobw p47k family domain-containing protein</fullName>
    </submittedName>
</protein>
<dbReference type="VEuPathDB" id="ToxoDB:LOC34619355"/>
<dbReference type="InterPro" id="IPR003495">
    <property type="entry name" value="CobW/HypB/UreG_nucleotide-bd"/>
</dbReference>
<keyword evidence="4" id="KW-1185">Reference proteome</keyword>
<feature type="region of interest" description="Disordered" evidence="1">
    <location>
        <begin position="1"/>
        <end position="28"/>
    </location>
</feature>
<dbReference type="Gene3D" id="3.40.50.300">
    <property type="entry name" value="P-loop containing nucleotide triphosphate hydrolases"/>
    <property type="match status" value="1"/>
</dbReference>
<dbReference type="InterPro" id="IPR051316">
    <property type="entry name" value="Zinc-reg_GTPase_activator"/>
</dbReference>
<evidence type="ECO:0000313" key="3">
    <source>
        <dbReference type="EMBL" id="OEH80553.1"/>
    </source>
</evidence>
<reference evidence="3 4" key="1">
    <citation type="journal article" date="2016" name="BMC Genomics">
        <title>Comparative genomics reveals Cyclospora cayetanensis possesses coccidia-like metabolism and invasion components but unique surface antigens.</title>
        <authorList>
            <person name="Liu S."/>
            <person name="Wang L."/>
            <person name="Zheng H."/>
            <person name="Xu Z."/>
            <person name="Roellig D.M."/>
            <person name="Li N."/>
            <person name="Frace M.A."/>
            <person name="Tang K."/>
            <person name="Arrowood M.J."/>
            <person name="Moss D.M."/>
            <person name="Zhang L."/>
            <person name="Feng Y."/>
            <person name="Xiao L."/>
        </authorList>
    </citation>
    <scope>NUCLEOTIDE SEQUENCE [LARGE SCALE GENOMIC DNA]</scope>
    <source>
        <strain evidence="3 4">CHN_HEN01</strain>
    </source>
</reference>
<comment type="caution">
    <text evidence="3">The sequence shown here is derived from an EMBL/GenBank/DDBJ whole genome shotgun (WGS) entry which is preliminary data.</text>
</comment>
<dbReference type="SUPFAM" id="SSF52540">
    <property type="entry name" value="P-loop containing nucleoside triphosphate hydrolases"/>
    <property type="match status" value="1"/>
</dbReference>
<dbReference type="PANTHER" id="PTHR13748:SF31">
    <property type="entry name" value="ZINC-REGULATED GTPASE METALLOPROTEIN ACTIVATOR 1A-RELATED"/>
    <property type="match status" value="1"/>
</dbReference>
<dbReference type="GO" id="GO:0005737">
    <property type="term" value="C:cytoplasm"/>
    <property type="evidence" value="ECO:0007669"/>
    <property type="project" value="TreeGrafter"/>
</dbReference>
<dbReference type="InterPro" id="IPR027417">
    <property type="entry name" value="P-loop_NTPase"/>
</dbReference>
<evidence type="ECO:0000256" key="1">
    <source>
        <dbReference type="SAM" id="MobiDB-lite"/>
    </source>
</evidence>